<accession>A0ABY7JVN2</accession>
<keyword evidence="8" id="KW-1185">Reference proteome</keyword>
<keyword evidence="3 7" id="KW-0032">Aminotransferase</keyword>
<reference evidence="7" key="1">
    <citation type="submission" date="2022-05" db="EMBL/GenBank/DDBJ databases">
        <title>Jatrophihabitans sp. SB3-54 whole genome sequence.</title>
        <authorList>
            <person name="Suh M.K."/>
            <person name="Eom M.K."/>
            <person name="Kim J.S."/>
            <person name="Kim H.S."/>
            <person name="Do H.E."/>
            <person name="Shin Y.K."/>
            <person name="Lee J.-S."/>
        </authorList>
    </citation>
    <scope>NUCLEOTIDE SEQUENCE</scope>
    <source>
        <strain evidence="7">SB3-54</strain>
    </source>
</reference>
<sequence length="418" mass="44734">MLPPTSPDERETAKVLRAYLRDGVLTTMPRRGRAGASARSDIAPFHVMRVIDAVVARRAAGLPVIDLSAGQPSTQAPSTVRKAAHEALDRDKIGYTNSLGIPPLRAAIAAHYERTYGVAVDPAAVAVTTGSSGGFLYAFLAAFEAGDTVVMARPGYPAYRNMLAALGVRVMELPCGAPTRFQPTLAQLEALPEPPAGLVVASPANPTGTMIAPDELAALAAWCERHGTRLVSDEIYHGITFGERADTAWRSSRSPLVVNSFSKYFCMTGWRIGWLLVPEELRDAVDRLAGNFAICPPALSQLAAVAAFDGYEELDANVARYAANRELMLQALPAIGLDRLAPADGAFYIYADVSRWTDDSLAWGRRVLDECGVAVAPGVDFDPVDGGSFIRMCFAGDGADIARALELFGAWLARQREV</sequence>
<evidence type="ECO:0000256" key="3">
    <source>
        <dbReference type="ARBA" id="ARBA00022576"/>
    </source>
</evidence>
<gene>
    <name evidence="7" type="ORF">M6B22_19140</name>
</gene>
<dbReference type="PANTHER" id="PTHR46383">
    <property type="entry name" value="ASPARTATE AMINOTRANSFERASE"/>
    <property type="match status" value="1"/>
</dbReference>
<dbReference type="InterPro" id="IPR015424">
    <property type="entry name" value="PyrdxlP-dep_Trfase"/>
</dbReference>
<organism evidence="7 8">
    <name type="scientific">Jatrophihabitans cynanchi</name>
    <dbReference type="NCBI Taxonomy" id="2944128"/>
    <lineage>
        <taxon>Bacteria</taxon>
        <taxon>Bacillati</taxon>
        <taxon>Actinomycetota</taxon>
        <taxon>Actinomycetes</taxon>
        <taxon>Jatrophihabitantales</taxon>
        <taxon>Jatrophihabitantaceae</taxon>
        <taxon>Jatrophihabitans</taxon>
    </lineage>
</organism>
<dbReference type="SUPFAM" id="SSF53383">
    <property type="entry name" value="PLP-dependent transferases"/>
    <property type="match status" value="1"/>
</dbReference>
<evidence type="ECO:0000256" key="4">
    <source>
        <dbReference type="ARBA" id="ARBA00022679"/>
    </source>
</evidence>
<evidence type="ECO:0000259" key="6">
    <source>
        <dbReference type="Pfam" id="PF00155"/>
    </source>
</evidence>
<evidence type="ECO:0000313" key="8">
    <source>
        <dbReference type="Proteomes" id="UP001164693"/>
    </source>
</evidence>
<dbReference type="Pfam" id="PF00155">
    <property type="entry name" value="Aminotran_1_2"/>
    <property type="match status" value="1"/>
</dbReference>
<dbReference type="InterPro" id="IPR004839">
    <property type="entry name" value="Aminotransferase_I/II_large"/>
</dbReference>
<comment type="similarity">
    <text evidence="2">Belongs to the class-I pyridoxal-phosphate-dependent aminotransferase family.</text>
</comment>
<keyword evidence="5" id="KW-0663">Pyridoxal phosphate</keyword>
<dbReference type="InterPro" id="IPR050596">
    <property type="entry name" value="AspAT/PAT-like"/>
</dbReference>
<evidence type="ECO:0000256" key="5">
    <source>
        <dbReference type="ARBA" id="ARBA00022898"/>
    </source>
</evidence>
<dbReference type="InterPro" id="IPR015421">
    <property type="entry name" value="PyrdxlP-dep_Trfase_major"/>
</dbReference>
<dbReference type="GO" id="GO:0008483">
    <property type="term" value="F:transaminase activity"/>
    <property type="evidence" value="ECO:0007669"/>
    <property type="project" value="UniProtKB-KW"/>
</dbReference>
<name>A0ABY7JVN2_9ACTN</name>
<dbReference type="Proteomes" id="UP001164693">
    <property type="component" value="Chromosome"/>
</dbReference>
<dbReference type="PANTHER" id="PTHR46383:SF2">
    <property type="entry name" value="AMINOTRANSFERASE"/>
    <property type="match status" value="1"/>
</dbReference>
<dbReference type="EMBL" id="CP097463">
    <property type="protein sequence ID" value="WAX56622.1"/>
    <property type="molecule type" value="Genomic_DNA"/>
</dbReference>
<proteinExistence type="inferred from homology"/>
<evidence type="ECO:0000256" key="2">
    <source>
        <dbReference type="ARBA" id="ARBA00007441"/>
    </source>
</evidence>
<keyword evidence="4" id="KW-0808">Transferase</keyword>
<evidence type="ECO:0000256" key="1">
    <source>
        <dbReference type="ARBA" id="ARBA00001933"/>
    </source>
</evidence>
<dbReference type="Gene3D" id="3.40.640.10">
    <property type="entry name" value="Type I PLP-dependent aspartate aminotransferase-like (Major domain)"/>
    <property type="match status" value="1"/>
</dbReference>
<evidence type="ECO:0000313" key="7">
    <source>
        <dbReference type="EMBL" id="WAX56622.1"/>
    </source>
</evidence>
<dbReference type="CDD" id="cd00609">
    <property type="entry name" value="AAT_like"/>
    <property type="match status" value="1"/>
</dbReference>
<protein>
    <submittedName>
        <fullName evidence="7">Aminotransferase class I/II-fold pyridoxal phosphate-dependent enzyme</fullName>
    </submittedName>
</protein>
<feature type="domain" description="Aminotransferase class I/classII large" evidence="6">
    <location>
        <begin position="64"/>
        <end position="406"/>
    </location>
</feature>
<comment type="cofactor">
    <cofactor evidence="1">
        <name>pyridoxal 5'-phosphate</name>
        <dbReference type="ChEBI" id="CHEBI:597326"/>
    </cofactor>
</comment>